<comment type="caution">
    <text evidence="4">The sequence shown here is derived from an EMBL/GenBank/DDBJ whole genome shotgun (WGS) entry which is preliminary data.</text>
</comment>
<dbReference type="Pfam" id="PF20469">
    <property type="entry name" value="OLD-like_TOPRIM"/>
    <property type="match status" value="1"/>
</dbReference>
<dbReference type="InterPro" id="IPR051396">
    <property type="entry name" value="Bact_Antivir_Def_Nuclease"/>
</dbReference>
<evidence type="ECO:0000256" key="1">
    <source>
        <dbReference type="SAM" id="Coils"/>
    </source>
</evidence>
<dbReference type="STRING" id="1121865.OMW_01295"/>
<dbReference type="PATRIC" id="fig|1121865.3.peg.1261"/>
<feature type="domain" description="Endonuclease GajA/Old nuclease/RecF-like AAA" evidence="2">
    <location>
        <begin position="1"/>
        <end position="420"/>
    </location>
</feature>
<organism evidence="4 5">
    <name type="scientific">Enterococcus columbae DSM 7374 = ATCC 51263</name>
    <dbReference type="NCBI Taxonomy" id="1121865"/>
    <lineage>
        <taxon>Bacteria</taxon>
        <taxon>Bacillati</taxon>
        <taxon>Bacillota</taxon>
        <taxon>Bacilli</taxon>
        <taxon>Lactobacillales</taxon>
        <taxon>Enterococcaceae</taxon>
        <taxon>Enterococcus</taxon>
    </lineage>
</organism>
<keyword evidence="1" id="KW-0175">Coiled coil</keyword>
<reference evidence="4 5" key="1">
    <citation type="submission" date="2013-03" db="EMBL/GenBank/DDBJ databases">
        <title>The Genome Sequence of Enterococcus columbae ATCC_51263 (PacBio/Illumina hybrid assembly).</title>
        <authorList>
            <consortium name="The Broad Institute Genomics Platform"/>
            <consortium name="The Broad Institute Genome Sequencing Center for Infectious Disease"/>
            <person name="Earl A."/>
            <person name="Russ C."/>
            <person name="Gilmore M."/>
            <person name="Surin D."/>
            <person name="Walker B."/>
            <person name="Young S."/>
            <person name="Zeng Q."/>
            <person name="Gargeya S."/>
            <person name="Fitzgerald M."/>
            <person name="Haas B."/>
            <person name="Abouelleil A."/>
            <person name="Allen A.W."/>
            <person name="Alvarado L."/>
            <person name="Arachchi H.M."/>
            <person name="Berlin A.M."/>
            <person name="Chapman S.B."/>
            <person name="Gainer-Dewar J."/>
            <person name="Goldberg J."/>
            <person name="Griggs A."/>
            <person name="Gujja S."/>
            <person name="Hansen M."/>
            <person name="Howarth C."/>
            <person name="Imamovic A."/>
            <person name="Ireland A."/>
            <person name="Larimer J."/>
            <person name="McCowan C."/>
            <person name="Murphy C."/>
            <person name="Pearson M."/>
            <person name="Poon T.W."/>
            <person name="Priest M."/>
            <person name="Roberts A."/>
            <person name="Saif S."/>
            <person name="Shea T."/>
            <person name="Sisk P."/>
            <person name="Sykes S."/>
            <person name="Wortman J."/>
            <person name="Nusbaum C."/>
            <person name="Birren B."/>
        </authorList>
    </citation>
    <scope>NUCLEOTIDE SEQUENCE [LARGE SCALE GENOMIC DNA]</scope>
    <source>
        <strain evidence="4 5">ATCC 51263</strain>
    </source>
</reference>
<protein>
    <submittedName>
        <fullName evidence="4">Uncharacterized protein</fullName>
    </submittedName>
</protein>
<dbReference type="AlphaFoldDB" id="S1NHB5"/>
<evidence type="ECO:0000259" key="2">
    <source>
        <dbReference type="Pfam" id="PF13175"/>
    </source>
</evidence>
<dbReference type="CDD" id="cd01026">
    <property type="entry name" value="TOPRIM_OLD"/>
    <property type="match status" value="1"/>
</dbReference>
<evidence type="ECO:0000313" key="4">
    <source>
        <dbReference type="EMBL" id="EOW80209.1"/>
    </source>
</evidence>
<gene>
    <name evidence="4" type="ORF">I568_01909</name>
</gene>
<feature type="domain" description="OLD protein-like TOPRIM" evidence="3">
    <location>
        <begin position="500"/>
        <end position="563"/>
    </location>
</feature>
<dbReference type="EMBL" id="ASWJ01000009">
    <property type="protein sequence ID" value="EOW80209.1"/>
    <property type="molecule type" value="Genomic_DNA"/>
</dbReference>
<dbReference type="Gene3D" id="3.40.50.300">
    <property type="entry name" value="P-loop containing nucleotide triphosphate hydrolases"/>
    <property type="match status" value="1"/>
</dbReference>
<dbReference type="Proteomes" id="UP000014113">
    <property type="component" value="Unassembled WGS sequence"/>
</dbReference>
<dbReference type="eggNOG" id="COG3593">
    <property type="taxonomic scope" value="Bacteria"/>
</dbReference>
<dbReference type="InterPro" id="IPR041685">
    <property type="entry name" value="AAA_GajA/Old/RecF-like"/>
</dbReference>
<keyword evidence="5" id="KW-1185">Reference proteome</keyword>
<dbReference type="InterPro" id="IPR034139">
    <property type="entry name" value="TOPRIM_OLD"/>
</dbReference>
<dbReference type="PANTHER" id="PTHR43581:SF4">
    <property type="entry name" value="ATP_GTP PHOSPHATASE"/>
    <property type="match status" value="1"/>
</dbReference>
<proteinExistence type="predicted"/>
<sequence>MYLKSLSVRNYRKYGDSGENIFFAHSSCKENIKEYLSNNSTLIVGANNSGKSTIITLLSKLEKLKSGSRSVFAPNDFNYQYIKSWFDNNVYKAAINEQSLNIEATPEIEFILTIGVEDKNENIYANFFDVLVINENTNLENMDIKIKFKYELVDEKAFKNNLDKLVLKSAKAKEKKGKQEFFREFVKLLNGDHYALNVYPDGSDTKVKNFSLSSLFNVKTIAANTVKSDEVLSKAYNKIVQAYIKKLRMEHSSSENQHENSENLLEKIDNFIIEINSQLNTIANKKIKEKIQEAVSSIESAKNLEMNLQPNVTIEKLLSDGILYEYVEDNSYIPESQFGMGYTNLMVIIANIVDYIHMYDKEKLNSSINILCIEEPETFMHPQMQELFIRNISSAMDKLIGNTELKKSFQIVITTHSSYILSSKISSENSFNNIVYVRSGRNKIFENEDDTKSFKQIINLYNEELQEELRKKRTDNLEIDNVKMRKYIAKYVSLELIDIFFADAVIFVEGSTEEMYIKYLISKDDQLSKLHIKVFVVGGAYAHLFSSLLKLLGIKSIIYTDLDIKKDIGKNNILSSNLDDSLVDLEMHSTNSSLKTFYSSYDKKHINEDRIGSEESKDYIFFPLNNISVYSQGKINGKYATSFEEAIILSNCEENKNSLIKILSKILPKDKELYKGNIKNHSREIQIKLASKKREFALNMILFLSTDSEFRLKIPIYIKKGLEELGFKDE</sequence>
<dbReference type="Pfam" id="PF13175">
    <property type="entry name" value="AAA_15"/>
    <property type="match status" value="1"/>
</dbReference>
<name>S1NHB5_9ENTE</name>
<feature type="coiled-coil region" evidence="1">
    <location>
        <begin position="244"/>
        <end position="304"/>
    </location>
</feature>
<evidence type="ECO:0000259" key="3">
    <source>
        <dbReference type="Pfam" id="PF20469"/>
    </source>
</evidence>
<accession>S1NHB5</accession>
<evidence type="ECO:0000313" key="5">
    <source>
        <dbReference type="Proteomes" id="UP000014113"/>
    </source>
</evidence>
<dbReference type="PANTHER" id="PTHR43581">
    <property type="entry name" value="ATP/GTP PHOSPHATASE"/>
    <property type="match status" value="1"/>
</dbReference>
<dbReference type="InterPro" id="IPR027417">
    <property type="entry name" value="P-loop_NTPase"/>
</dbReference>
<dbReference type="OrthoDB" id="308933at2"/>
<dbReference type="RefSeq" id="WP_016183436.1">
    <property type="nucleotide sequence ID" value="NZ_JXKI01000026.1"/>
</dbReference>
<dbReference type="SUPFAM" id="SSF52540">
    <property type="entry name" value="P-loop containing nucleoside triphosphate hydrolases"/>
    <property type="match status" value="1"/>
</dbReference>